<dbReference type="InterPro" id="IPR042197">
    <property type="entry name" value="Apaf_helical"/>
</dbReference>
<evidence type="ECO:0000256" key="4">
    <source>
        <dbReference type="ARBA" id="ARBA00022840"/>
    </source>
</evidence>
<evidence type="ECO:0000313" key="8">
    <source>
        <dbReference type="EMBL" id="VVA34763.1"/>
    </source>
</evidence>
<evidence type="ECO:0000313" key="9">
    <source>
        <dbReference type="Proteomes" id="UP000327085"/>
    </source>
</evidence>
<organism evidence="8 9">
    <name type="scientific">Prunus dulcis</name>
    <name type="common">Almond</name>
    <name type="synonym">Amygdalus dulcis</name>
    <dbReference type="NCBI Taxonomy" id="3755"/>
    <lineage>
        <taxon>Eukaryota</taxon>
        <taxon>Viridiplantae</taxon>
        <taxon>Streptophyta</taxon>
        <taxon>Embryophyta</taxon>
        <taxon>Tracheophyta</taxon>
        <taxon>Spermatophyta</taxon>
        <taxon>Magnoliopsida</taxon>
        <taxon>eudicotyledons</taxon>
        <taxon>Gunneridae</taxon>
        <taxon>Pentapetalae</taxon>
        <taxon>rosids</taxon>
        <taxon>fabids</taxon>
        <taxon>Rosales</taxon>
        <taxon>Rosaceae</taxon>
        <taxon>Amygdaloideae</taxon>
        <taxon>Amygdaleae</taxon>
        <taxon>Prunus</taxon>
    </lineage>
</organism>
<reference evidence="8" key="1">
    <citation type="submission" date="2019-07" db="EMBL/GenBank/DDBJ databases">
        <authorList>
            <person name="Alioto T."/>
            <person name="Alioto T."/>
            <person name="Gomez Garrido J."/>
        </authorList>
    </citation>
    <scope>NUCLEOTIDE SEQUENCE</scope>
</reference>
<dbReference type="Pfam" id="PF00931">
    <property type="entry name" value="NB-ARC"/>
    <property type="match status" value="1"/>
</dbReference>
<keyword evidence="4" id="KW-0067">ATP-binding</keyword>
<dbReference type="Pfam" id="PF18052">
    <property type="entry name" value="Rx_N"/>
    <property type="match status" value="1"/>
</dbReference>
<dbReference type="InterPro" id="IPR002182">
    <property type="entry name" value="NB-ARC"/>
</dbReference>
<evidence type="ECO:0000256" key="1">
    <source>
        <dbReference type="ARBA" id="ARBA00022737"/>
    </source>
</evidence>
<dbReference type="Gene3D" id="1.10.8.430">
    <property type="entry name" value="Helical domain of apoptotic protease-activating factors"/>
    <property type="match status" value="1"/>
</dbReference>
<dbReference type="PRINTS" id="PR00364">
    <property type="entry name" value="DISEASERSIST"/>
</dbReference>
<dbReference type="GO" id="GO:0006952">
    <property type="term" value="P:defense response"/>
    <property type="evidence" value="ECO:0007669"/>
    <property type="project" value="UniProtKB-KW"/>
</dbReference>
<dbReference type="PANTHER" id="PTHR36766:SF70">
    <property type="entry name" value="DISEASE RESISTANCE PROTEIN RGA4"/>
    <property type="match status" value="1"/>
</dbReference>
<keyword evidence="3" id="KW-0611">Plant defense</keyword>
<keyword evidence="2" id="KW-0547">Nucleotide-binding</keyword>
<name>A0A5E4G520_PRUDU</name>
<feature type="domain" description="Disease resistance N-terminal" evidence="6">
    <location>
        <begin position="11"/>
        <end position="94"/>
    </location>
</feature>
<dbReference type="InterPro" id="IPR027417">
    <property type="entry name" value="P-loop_NTPase"/>
</dbReference>
<feature type="domain" description="NB-ARC" evidence="5">
    <location>
        <begin position="175"/>
        <end position="348"/>
    </location>
</feature>
<proteinExistence type="predicted"/>
<dbReference type="PANTHER" id="PTHR36766">
    <property type="entry name" value="PLANT BROAD-SPECTRUM MILDEW RESISTANCE PROTEIN RPW8"/>
    <property type="match status" value="1"/>
</dbReference>
<reference evidence="9" key="2">
    <citation type="journal article" date="2020" name="Plant J.">
        <title>Transposons played a major role in the diversification between the closely related almond and peach genomes: results from the almond genome sequence.</title>
        <authorList>
            <person name="Alioto T."/>
            <person name="Alexiou K.G."/>
            <person name="Bardil A."/>
            <person name="Barteri F."/>
            <person name="Castanera R."/>
            <person name="Cruz F."/>
            <person name="Dhingra A."/>
            <person name="Duval H."/>
            <person name="Fernandez I Marti A."/>
            <person name="Frias L."/>
            <person name="Galan B."/>
            <person name="Garcia J.L."/>
            <person name="Howad W."/>
            <person name="Gomez-Garrido J."/>
            <person name="Gut M."/>
            <person name="Julca I."/>
            <person name="Morata J."/>
            <person name="Puigdomenech P."/>
            <person name="Ribeca P."/>
            <person name="Rubio Cabetas M.J."/>
            <person name="Vlasova A."/>
            <person name="Wirthensohn M."/>
            <person name="Garcia-Mas J."/>
            <person name="Gabaldon T."/>
            <person name="Casacuberta J.M."/>
            <person name="Arus P."/>
        </authorList>
    </citation>
    <scope>NUCLEOTIDE SEQUENCE [LARGE SCALE GENOMIC DNA]</scope>
    <source>
        <strain evidence="9">cv. Texas</strain>
    </source>
</reference>
<evidence type="ECO:0000256" key="3">
    <source>
        <dbReference type="ARBA" id="ARBA00022821"/>
    </source>
</evidence>
<accession>A0A5E4G520</accession>
<keyword evidence="1" id="KW-0677">Repeat</keyword>
<evidence type="ECO:0000259" key="5">
    <source>
        <dbReference type="Pfam" id="PF00931"/>
    </source>
</evidence>
<dbReference type="FunFam" id="3.40.50.300:FF:001091">
    <property type="entry name" value="Probable disease resistance protein At1g61300"/>
    <property type="match status" value="1"/>
</dbReference>
<dbReference type="InterPro" id="IPR041118">
    <property type="entry name" value="Rx_N"/>
</dbReference>
<dbReference type="AlphaFoldDB" id="A0A5E4G520"/>
<reference evidence="7 10" key="3">
    <citation type="journal article" date="2022" name="G3 (Bethesda)">
        <title>Whole-genome sequence and methylome profiling of the almond [Prunus dulcis (Mill.) D.A. Webb] cultivar 'Nonpareil'.</title>
        <authorList>
            <person name="D'Amico-Willman K.M."/>
            <person name="Ouma W.Z."/>
            <person name="Meulia T."/>
            <person name="Sideli G.M."/>
            <person name="Gradziel T.M."/>
            <person name="Fresnedo-Ramirez J."/>
        </authorList>
    </citation>
    <scope>NUCLEOTIDE SEQUENCE [LARGE SCALE GENOMIC DNA]</scope>
    <source>
        <strain evidence="7">Clone GOH B32 T37-40</strain>
    </source>
</reference>
<protein>
    <submittedName>
        <fullName evidence="8">PREDICTED: putative disease resistance</fullName>
    </submittedName>
</protein>
<dbReference type="Gene3D" id="3.40.50.300">
    <property type="entry name" value="P-loop containing nucleotide triphosphate hydrolases"/>
    <property type="match status" value="1"/>
</dbReference>
<evidence type="ECO:0000256" key="2">
    <source>
        <dbReference type="ARBA" id="ARBA00022741"/>
    </source>
</evidence>
<gene>
    <name evidence="8" type="ORF">ALMOND_2B024340</name>
    <name evidence="7" type="ORF">L3X38_034557</name>
</gene>
<dbReference type="SUPFAM" id="SSF52540">
    <property type="entry name" value="P-loop containing nucleoside triphosphate hydrolases"/>
    <property type="match status" value="1"/>
</dbReference>
<dbReference type="Proteomes" id="UP001054821">
    <property type="component" value="Chromosome 6"/>
</dbReference>
<dbReference type="OMA" id="TIERHIV"/>
<evidence type="ECO:0000259" key="6">
    <source>
        <dbReference type="Pfam" id="PF18052"/>
    </source>
</evidence>
<dbReference type="Gene3D" id="1.20.5.4130">
    <property type="match status" value="1"/>
</dbReference>
<dbReference type="InterPro" id="IPR038005">
    <property type="entry name" value="RX-like_CC"/>
</dbReference>
<dbReference type="GO" id="GO:0005524">
    <property type="term" value="F:ATP binding"/>
    <property type="evidence" value="ECO:0007669"/>
    <property type="project" value="UniProtKB-KW"/>
</dbReference>
<keyword evidence="10" id="KW-1185">Reference proteome</keyword>
<evidence type="ECO:0000313" key="7">
    <source>
        <dbReference type="EMBL" id="KAI5325483.1"/>
    </source>
</evidence>
<dbReference type="Gramene" id="VVA34763">
    <property type="protein sequence ID" value="VVA34763"/>
    <property type="gene ID" value="Prudul26B024340"/>
</dbReference>
<dbReference type="GO" id="GO:0043531">
    <property type="term" value="F:ADP binding"/>
    <property type="evidence" value="ECO:0007669"/>
    <property type="project" value="InterPro"/>
</dbReference>
<dbReference type="EMBL" id="JAJFAZ020000006">
    <property type="protein sequence ID" value="KAI5325483.1"/>
    <property type="molecule type" value="Genomic_DNA"/>
</dbReference>
<dbReference type="EMBL" id="CABIKO010000351">
    <property type="protein sequence ID" value="VVA34763.1"/>
    <property type="molecule type" value="Genomic_DNA"/>
</dbReference>
<dbReference type="InParanoid" id="A0A5E4G520"/>
<dbReference type="Proteomes" id="UP000327085">
    <property type="component" value="Chromosome 6"/>
</dbReference>
<dbReference type="CDD" id="cd14798">
    <property type="entry name" value="RX-CC_like"/>
    <property type="match status" value="1"/>
</dbReference>
<evidence type="ECO:0000313" key="10">
    <source>
        <dbReference type="Proteomes" id="UP001054821"/>
    </source>
</evidence>
<sequence>MADFLTFGAQEILKKVASLASREINLLWGFQGEVKTLRDLLSFTEAILQDAEKSQGQAMEMWVKKLEDIAHDADDVLDDYEYELLRRKVEIQNQMKKKVLNFLSLHNPVAFRLKIAHKIKNINASLESLNNKAASVGLVARPDATSRQVGVVLDRETISGFDQDEKYMVGREELVSDIVTDLINSSNKRETRPCVMAIVGMAGLGKTTLAKAIYHENEIGSHFNTKIWVCVSTPFDVKTILSGMLEYVEPTKAGIKGKAAICENLQEILKGKRYLLILDDVWNEDAQKWDELISCLLNIKDTQGSNILVTTRSAHVASIIQTLPVHDLRKLSDYECWLILKNKAVSDRSGPLSEDQERIGRYIAKKCAGLPLMAKVLGSMMRSKEIDRWQAIQESKIWDLPEGEKRILSSLKLSFDELK</sequence>